<reference evidence="2" key="1">
    <citation type="journal article" date="2016" name="Insect Biochem. Mol. Biol.">
        <title>Multifaceted biological insights from a draft genome sequence of the tobacco hornworm moth, Manduca sexta.</title>
        <authorList>
            <person name="Kanost M.R."/>
            <person name="Arrese E.L."/>
            <person name="Cao X."/>
            <person name="Chen Y.R."/>
            <person name="Chellapilla S."/>
            <person name="Goldsmith M.R."/>
            <person name="Grosse-Wilde E."/>
            <person name="Heckel D.G."/>
            <person name="Herndon N."/>
            <person name="Jiang H."/>
            <person name="Papanicolaou A."/>
            <person name="Qu J."/>
            <person name="Soulages J.L."/>
            <person name="Vogel H."/>
            <person name="Walters J."/>
            <person name="Waterhouse R.M."/>
            <person name="Ahn S.J."/>
            <person name="Almeida F.C."/>
            <person name="An C."/>
            <person name="Aqrawi P."/>
            <person name="Bretschneider A."/>
            <person name="Bryant W.B."/>
            <person name="Bucks S."/>
            <person name="Chao H."/>
            <person name="Chevignon G."/>
            <person name="Christen J.M."/>
            <person name="Clarke D.F."/>
            <person name="Dittmer N.T."/>
            <person name="Ferguson L.C.F."/>
            <person name="Garavelou S."/>
            <person name="Gordon K.H.J."/>
            <person name="Gunaratna R.T."/>
            <person name="Han Y."/>
            <person name="Hauser F."/>
            <person name="He Y."/>
            <person name="Heidel-Fischer H."/>
            <person name="Hirsh A."/>
            <person name="Hu Y."/>
            <person name="Jiang H."/>
            <person name="Kalra D."/>
            <person name="Klinner C."/>
            <person name="Konig C."/>
            <person name="Kovar C."/>
            <person name="Kroll A.R."/>
            <person name="Kuwar S.S."/>
            <person name="Lee S.L."/>
            <person name="Lehman R."/>
            <person name="Li K."/>
            <person name="Li Z."/>
            <person name="Liang H."/>
            <person name="Lovelace S."/>
            <person name="Lu Z."/>
            <person name="Mansfield J.H."/>
            <person name="McCulloch K.J."/>
            <person name="Mathew T."/>
            <person name="Morton B."/>
            <person name="Muzny D.M."/>
            <person name="Neunemann D."/>
            <person name="Ongeri F."/>
            <person name="Pauchet Y."/>
            <person name="Pu L.L."/>
            <person name="Pyrousis I."/>
            <person name="Rao X.J."/>
            <person name="Redding A."/>
            <person name="Roesel C."/>
            <person name="Sanchez-Gracia A."/>
            <person name="Schaack S."/>
            <person name="Shukla A."/>
            <person name="Tetreau G."/>
            <person name="Wang Y."/>
            <person name="Xiong G.H."/>
            <person name="Traut W."/>
            <person name="Walsh T.K."/>
            <person name="Worley K.C."/>
            <person name="Wu D."/>
            <person name="Wu W."/>
            <person name="Wu Y.Q."/>
            <person name="Zhang X."/>
            <person name="Zou Z."/>
            <person name="Zucker H."/>
            <person name="Briscoe A.D."/>
            <person name="Burmester T."/>
            <person name="Clem R.J."/>
            <person name="Feyereisen R."/>
            <person name="Grimmelikhuijzen C.J.P."/>
            <person name="Hamodrakas S.J."/>
            <person name="Hansson B.S."/>
            <person name="Huguet E."/>
            <person name="Jermiin L.S."/>
            <person name="Lan Q."/>
            <person name="Lehman H.K."/>
            <person name="Lorenzen M."/>
            <person name="Merzendorfer H."/>
            <person name="Michalopoulos I."/>
            <person name="Morton D.B."/>
            <person name="Muthukrishnan S."/>
            <person name="Oakeshott J.G."/>
            <person name="Palmer W."/>
            <person name="Park Y."/>
            <person name="Passarelli A.L."/>
            <person name="Rozas J."/>
            <person name="Schwartz L.M."/>
            <person name="Smith W."/>
            <person name="Southgate A."/>
            <person name="Vilcinskas A."/>
            <person name="Vogt R."/>
            <person name="Wang P."/>
            <person name="Werren J."/>
            <person name="Yu X.Q."/>
            <person name="Zhou J.J."/>
            <person name="Brown S.J."/>
            <person name="Scherer S.E."/>
            <person name="Richards S."/>
            <person name="Blissard G.W."/>
        </authorList>
    </citation>
    <scope>NUCLEOTIDE SEQUENCE</scope>
</reference>
<evidence type="ECO:0000313" key="2">
    <source>
        <dbReference type="EMBL" id="KAG6444100.1"/>
    </source>
</evidence>
<proteinExistence type="predicted"/>
<organism evidence="2 3">
    <name type="scientific">Manduca sexta</name>
    <name type="common">Tobacco hawkmoth</name>
    <name type="synonym">Tobacco hornworm</name>
    <dbReference type="NCBI Taxonomy" id="7130"/>
    <lineage>
        <taxon>Eukaryota</taxon>
        <taxon>Metazoa</taxon>
        <taxon>Ecdysozoa</taxon>
        <taxon>Arthropoda</taxon>
        <taxon>Hexapoda</taxon>
        <taxon>Insecta</taxon>
        <taxon>Pterygota</taxon>
        <taxon>Neoptera</taxon>
        <taxon>Endopterygota</taxon>
        <taxon>Lepidoptera</taxon>
        <taxon>Glossata</taxon>
        <taxon>Ditrysia</taxon>
        <taxon>Bombycoidea</taxon>
        <taxon>Sphingidae</taxon>
        <taxon>Sphinginae</taxon>
        <taxon>Sphingini</taxon>
        <taxon>Manduca</taxon>
    </lineage>
</organism>
<dbReference type="EMBL" id="JH668308">
    <property type="protein sequence ID" value="KAG6444100.1"/>
    <property type="molecule type" value="Genomic_DNA"/>
</dbReference>
<dbReference type="Proteomes" id="UP000791440">
    <property type="component" value="Unassembled WGS sequence"/>
</dbReference>
<dbReference type="AlphaFoldDB" id="A0A921YS06"/>
<protein>
    <submittedName>
        <fullName evidence="2">Uncharacterized protein</fullName>
    </submittedName>
</protein>
<reference evidence="2" key="2">
    <citation type="submission" date="2020-12" db="EMBL/GenBank/DDBJ databases">
        <authorList>
            <person name="Kanost M."/>
        </authorList>
    </citation>
    <scope>NUCLEOTIDE SEQUENCE</scope>
</reference>
<sequence length="206" mass="23851">MNCVWFALVFALNKNYHVHCSSSNEYSDSEEYSSERDTEQLRAYSTEYSDESADSRTYESSSYEDFSSGSYERDILQLKGYDGDLTDHVKNKIKKNKDNRLTPKLASPELVLAVAKKSALLEASKPLKQVDEKLQKDILRTGEFWNDVWREDVNPETLLRTVEEKNNLETMNIKIMPGSSLYDVASKLKERSPRLLYIINNKQKKK</sequence>
<feature type="region of interest" description="Disordered" evidence="1">
    <location>
        <begin position="24"/>
        <end position="61"/>
    </location>
</feature>
<accession>A0A921YS06</accession>
<name>A0A921YS06_MANSE</name>
<keyword evidence="3" id="KW-1185">Reference proteome</keyword>
<gene>
    <name evidence="2" type="ORF">O3G_MSEX003196</name>
</gene>
<evidence type="ECO:0000313" key="3">
    <source>
        <dbReference type="Proteomes" id="UP000791440"/>
    </source>
</evidence>
<evidence type="ECO:0000256" key="1">
    <source>
        <dbReference type="SAM" id="MobiDB-lite"/>
    </source>
</evidence>
<comment type="caution">
    <text evidence="2">The sequence shown here is derived from an EMBL/GenBank/DDBJ whole genome shotgun (WGS) entry which is preliminary data.</text>
</comment>